<sequence length="347" mass="37841">MLKIHSWCLLAVIFMRSFPVKYSVLVTIFSAFIQLFKLKSELGEVRNNPQGLLLEAIHSAGYAGALANPLLAPESMLNRLDSTVLEEFIAENYTAPRIVLAASGVDLDELLPIAELLLSDLPKVSRPVEPKSVYVGGDYRQQADSQSTHVALAFGLPGGWLKEKEAVILTVLQMLMGGGGSFSAGGPGKGMHSRLYLRVLNEYQQIHSFSAFNSIFNNTGLFGIYASTDSDFVSKAVDLSVRELIAIATPAQVTEAQLNRAKEATKSAVLMNLESRMIVSEDIGRQILTYGERKPVDHFLKAVDAINLNDITNVGQKIISSPLTMASYGDVINVPSYESVSSKFRPK</sequence>
<organism evidence="1 2">
    <name type="scientific">Pistacia atlantica</name>
    <dbReference type="NCBI Taxonomy" id="434234"/>
    <lineage>
        <taxon>Eukaryota</taxon>
        <taxon>Viridiplantae</taxon>
        <taxon>Streptophyta</taxon>
        <taxon>Embryophyta</taxon>
        <taxon>Tracheophyta</taxon>
        <taxon>Spermatophyta</taxon>
        <taxon>Magnoliopsida</taxon>
        <taxon>eudicotyledons</taxon>
        <taxon>Gunneridae</taxon>
        <taxon>Pentapetalae</taxon>
        <taxon>rosids</taxon>
        <taxon>malvids</taxon>
        <taxon>Sapindales</taxon>
        <taxon>Anacardiaceae</taxon>
        <taxon>Pistacia</taxon>
    </lineage>
</organism>
<name>A0ACC0ZRQ7_9ROSI</name>
<comment type="caution">
    <text evidence="1">The sequence shown here is derived from an EMBL/GenBank/DDBJ whole genome shotgun (WGS) entry which is preliminary data.</text>
</comment>
<protein>
    <submittedName>
        <fullName evidence="1">Uncharacterized protein</fullName>
    </submittedName>
</protein>
<accession>A0ACC0ZRQ7</accession>
<dbReference type="EMBL" id="CM047910">
    <property type="protein sequence ID" value="KAJ0075761.1"/>
    <property type="molecule type" value="Genomic_DNA"/>
</dbReference>
<proteinExistence type="predicted"/>
<evidence type="ECO:0000313" key="2">
    <source>
        <dbReference type="Proteomes" id="UP001164250"/>
    </source>
</evidence>
<gene>
    <name evidence="1" type="ORF">Patl1_33945</name>
</gene>
<keyword evidence="2" id="KW-1185">Reference proteome</keyword>
<evidence type="ECO:0000313" key="1">
    <source>
        <dbReference type="EMBL" id="KAJ0075761.1"/>
    </source>
</evidence>
<reference evidence="2" key="1">
    <citation type="journal article" date="2023" name="G3 (Bethesda)">
        <title>Genome assembly and association tests identify interacting loci associated with vigor, precocity, and sex in interspecific pistachio rootstocks.</title>
        <authorList>
            <person name="Palmer W."/>
            <person name="Jacygrad E."/>
            <person name="Sagayaradj S."/>
            <person name="Cavanaugh K."/>
            <person name="Han R."/>
            <person name="Bertier L."/>
            <person name="Beede B."/>
            <person name="Kafkas S."/>
            <person name="Golino D."/>
            <person name="Preece J."/>
            <person name="Michelmore R."/>
        </authorList>
    </citation>
    <scope>NUCLEOTIDE SEQUENCE [LARGE SCALE GENOMIC DNA]</scope>
</reference>
<dbReference type="Proteomes" id="UP001164250">
    <property type="component" value="Chromosome 15"/>
</dbReference>